<gene>
    <name evidence="2" type="ORF">PACILC2_52350</name>
</gene>
<accession>A0ABQ4NER1</accession>
<keyword evidence="1" id="KW-0472">Membrane</keyword>
<evidence type="ECO:0000313" key="3">
    <source>
        <dbReference type="Proteomes" id="UP000680304"/>
    </source>
</evidence>
<keyword evidence="1" id="KW-0812">Transmembrane</keyword>
<keyword evidence="1" id="KW-1133">Transmembrane helix</keyword>
<sequence>MNFDFNYDWATWSRFFEENWFVLVIALILLLVIVGIVKTVVKWLLVAVVVIAVVVYSGYNLEDLKSIGEKVTGTVKQEALNAMVGEALNATYIENGDGTFTVKTDNLELQGVLGENEVKVSFRGAPLGTWKIDDTIRDLIDKAKQNV</sequence>
<evidence type="ECO:0000313" key="2">
    <source>
        <dbReference type="EMBL" id="GIQ66667.1"/>
    </source>
</evidence>
<evidence type="ECO:0000256" key="1">
    <source>
        <dbReference type="SAM" id="Phobius"/>
    </source>
</evidence>
<dbReference type="RefSeq" id="WP_244863799.1">
    <property type="nucleotide sequence ID" value="NZ_BOVJ01000200.1"/>
</dbReference>
<reference evidence="2 3" key="1">
    <citation type="submission" date="2021-04" db="EMBL/GenBank/DDBJ databases">
        <title>Draft genome sequence of Paenibacillus cisolokensis, LC2-13A.</title>
        <authorList>
            <person name="Uke A."/>
            <person name="Chhe C."/>
            <person name="Baramee S."/>
            <person name="Kosugi A."/>
        </authorList>
    </citation>
    <scope>NUCLEOTIDE SEQUENCE [LARGE SCALE GENOMIC DNA]</scope>
    <source>
        <strain evidence="2 3">LC2-13A</strain>
    </source>
</reference>
<keyword evidence="3" id="KW-1185">Reference proteome</keyword>
<evidence type="ECO:0008006" key="4">
    <source>
        <dbReference type="Google" id="ProtNLM"/>
    </source>
</evidence>
<feature type="transmembrane region" description="Helical" evidence="1">
    <location>
        <begin position="43"/>
        <end position="61"/>
    </location>
</feature>
<feature type="transmembrane region" description="Helical" evidence="1">
    <location>
        <begin position="20"/>
        <end position="37"/>
    </location>
</feature>
<dbReference type="EMBL" id="BOVJ01000200">
    <property type="protein sequence ID" value="GIQ66667.1"/>
    <property type="molecule type" value="Genomic_DNA"/>
</dbReference>
<organism evidence="2 3">
    <name type="scientific">Paenibacillus cisolokensis</name>
    <dbReference type="NCBI Taxonomy" id="1658519"/>
    <lineage>
        <taxon>Bacteria</taxon>
        <taxon>Bacillati</taxon>
        <taxon>Bacillota</taxon>
        <taxon>Bacilli</taxon>
        <taxon>Bacillales</taxon>
        <taxon>Paenibacillaceae</taxon>
        <taxon>Paenibacillus</taxon>
    </lineage>
</organism>
<comment type="caution">
    <text evidence="2">The sequence shown here is derived from an EMBL/GenBank/DDBJ whole genome shotgun (WGS) entry which is preliminary data.</text>
</comment>
<dbReference type="Proteomes" id="UP000680304">
    <property type="component" value="Unassembled WGS sequence"/>
</dbReference>
<proteinExistence type="predicted"/>
<name>A0ABQ4NER1_9BACL</name>
<protein>
    <recommendedName>
        <fullName evidence="4">ATPase</fullName>
    </recommendedName>
</protein>